<accession>A0A1W1HIZ0</accession>
<evidence type="ECO:0000259" key="2">
    <source>
        <dbReference type="Pfam" id="PF01558"/>
    </source>
</evidence>
<gene>
    <name evidence="3" type="primary">iorB</name>
    <name evidence="3" type="ORF">MTBBW1_630026</name>
</gene>
<sequence length="200" mass="21182">MDTKRLIIVAVGGQGNLLASKVLGEAALLSGIPVRMSEIHGMAQRGGVVESSIIFGDAVSTIISDGEADLLVGFEPAETLRAMGRCNADTQVVTSLSPVPPFTAAIGRGIYPEIDEMKRLIEERTSRLIAFDGMTLAKEAGSPMTLNIVMVGALVQSNILDLTRESVEKAIQLKTRPAFVDMNLKAFSLGFDAAKACCSI</sequence>
<keyword evidence="1 3" id="KW-0560">Oxidoreductase</keyword>
<dbReference type="Pfam" id="PF01558">
    <property type="entry name" value="POR"/>
    <property type="match status" value="1"/>
</dbReference>
<organism evidence="3 4">
    <name type="scientific">Desulfamplus magnetovallimortis</name>
    <dbReference type="NCBI Taxonomy" id="1246637"/>
    <lineage>
        <taxon>Bacteria</taxon>
        <taxon>Pseudomonadati</taxon>
        <taxon>Thermodesulfobacteriota</taxon>
        <taxon>Desulfobacteria</taxon>
        <taxon>Desulfobacterales</taxon>
        <taxon>Desulfobacteraceae</taxon>
        <taxon>Desulfamplus</taxon>
    </lineage>
</organism>
<dbReference type="AlphaFoldDB" id="A0A1W1HIZ0"/>
<dbReference type="STRING" id="1246637.MTBBW1_630026"/>
<name>A0A1W1HIZ0_9BACT</name>
<dbReference type="InterPro" id="IPR019752">
    <property type="entry name" value="Pyrv/ketoisovalerate_OxRed_cat"/>
</dbReference>
<evidence type="ECO:0000256" key="1">
    <source>
        <dbReference type="ARBA" id="ARBA00023002"/>
    </source>
</evidence>
<dbReference type="OrthoDB" id="9800445at2"/>
<dbReference type="RefSeq" id="WP_080801896.1">
    <property type="nucleotide sequence ID" value="NZ_LT828542.1"/>
</dbReference>
<dbReference type="Proteomes" id="UP000191931">
    <property type="component" value="Unassembled WGS sequence"/>
</dbReference>
<evidence type="ECO:0000313" key="4">
    <source>
        <dbReference type="Proteomes" id="UP000191931"/>
    </source>
</evidence>
<dbReference type="PANTHER" id="PTHR43854:SF1">
    <property type="entry name" value="INDOLEPYRUVATE OXIDOREDUCTASE SUBUNIT IORB"/>
    <property type="match status" value="1"/>
</dbReference>
<dbReference type="SUPFAM" id="SSF53323">
    <property type="entry name" value="Pyruvate-ferredoxin oxidoreductase, PFOR, domain III"/>
    <property type="match status" value="1"/>
</dbReference>
<keyword evidence="3" id="KW-0670">Pyruvate</keyword>
<proteinExistence type="predicted"/>
<dbReference type="Gene3D" id="3.40.920.10">
    <property type="entry name" value="Pyruvate-ferredoxin oxidoreductase, PFOR, domain III"/>
    <property type="match status" value="1"/>
</dbReference>
<feature type="domain" description="Pyruvate/ketoisovalerate oxidoreductase catalytic" evidence="2">
    <location>
        <begin position="12"/>
        <end position="192"/>
    </location>
</feature>
<dbReference type="InterPro" id="IPR052198">
    <property type="entry name" value="IorB_Oxidoreductase"/>
</dbReference>
<dbReference type="InterPro" id="IPR002869">
    <property type="entry name" value="Pyrv_flavodox_OxRed_cen"/>
</dbReference>
<dbReference type="EMBL" id="FWEV01000307">
    <property type="protein sequence ID" value="SLM32332.1"/>
    <property type="molecule type" value="Genomic_DNA"/>
</dbReference>
<dbReference type="GO" id="GO:0043805">
    <property type="term" value="F:indolepyruvate ferredoxin oxidoreductase activity"/>
    <property type="evidence" value="ECO:0007669"/>
    <property type="project" value="UniProtKB-EC"/>
</dbReference>
<dbReference type="EC" id="1.2.7.8" evidence="3"/>
<dbReference type="PANTHER" id="PTHR43854">
    <property type="entry name" value="INDOLEPYRUVATE OXIDOREDUCTASE SUBUNIT IORB"/>
    <property type="match status" value="1"/>
</dbReference>
<reference evidence="3 4" key="1">
    <citation type="submission" date="2017-03" db="EMBL/GenBank/DDBJ databases">
        <authorList>
            <person name="Afonso C.L."/>
            <person name="Miller P.J."/>
            <person name="Scott M.A."/>
            <person name="Spackman E."/>
            <person name="Goraichik I."/>
            <person name="Dimitrov K.M."/>
            <person name="Suarez D.L."/>
            <person name="Swayne D.E."/>
        </authorList>
    </citation>
    <scope>NUCLEOTIDE SEQUENCE [LARGE SCALE GENOMIC DNA]</scope>
    <source>
        <strain evidence="3">PRJEB14757</strain>
    </source>
</reference>
<keyword evidence="4" id="KW-1185">Reference proteome</keyword>
<protein>
    <submittedName>
        <fullName evidence="3">Indolepyruvate oxidoreductase subunit iorB</fullName>
        <ecNumber evidence="3">1.2.7.8</ecNumber>
    </submittedName>
</protein>
<evidence type="ECO:0000313" key="3">
    <source>
        <dbReference type="EMBL" id="SLM32332.1"/>
    </source>
</evidence>